<protein>
    <submittedName>
        <fullName evidence="1">Uncharacterized protein</fullName>
    </submittedName>
</protein>
<organism evidence="1 2">
    <name type="scientific">Corynebacterium striatum</name>
    <dbReference type="NCBI Taxonomy" id="43770"/>
    <lineage>
        <taxon>Bacteria</taxon>
        <taxon>Bacillati</taxon>
        <taxon>Actinomycetota</taxon>
        <taxon>Actinomycetes</taxon>
        <taxon>Mycobacteriales</taxon>
        <taxon>Corynebacteriaceae</taxon>
        <taxon>Corynebacterium</taxon>
    </lineage>
</organism>
<accession>A0A2Z2IXB0</accession>
<dbReference type="AlphaFoldDB" id="A0A2Z2IXB0"/>
<dbReference type="EMBL" id="CP021252">
    <property type="protein sequence ID" value="ART20819.1"/>
    <property type="molecule type" value="Genomic_DNA"/>
</dbReference>
<dbReference type="KEGG" id="cstr:CBE89_04425"/>
<name>A0A2Z2IXB0_CORST</name>
<sequence length="82" mass="9043">MLNNLSKVLITQPLESREDLYAALGTIRGCEDCMAPRNLDALADFLREHKVETIVSSAWKLSPADTAAVLEVLGDNGVRLFR</sequence>
<dbReference type="RefSeq" id="WP_086890950.1">
    <property type="nucleotide sequence ID" value="NZ_CP021252.1"/>
</dbReference>
<proteinExistence type="predicted"/>
<evidence type="ECO:0000313" key="2">
    <source>
        <dbReference type="Proteomes" id="UP000250197"/>
    </source>
</evidence>
<reference evidence="1 2" key="1">
    <citation type="submission" date="2017-05" db="EMBL/GenBank/DDBJ databases">
        <title>Complete genome sequence of Corynebacterium striatum KC-Na-1 isolated from Neophocaena asiaeorientalis in Korea.</title>
        <authorList>
            <person name="Kim J.H."/>
            <person name="Lee K."/>
        </authorList>
    </citation>
    <scope>NUCLEOTIDE SEQUENCE [LARGE SCALE GENOMIC DNA]</scope>
    <source>
        <strain evidence="1 2">KC-Na-01</strain>
    </source>
</reference>
<dbReference type="Proteomes" id="UP000250197">
    <property type="component" value="Chromosome"/>
</dbReference>
<evidence type="ECO:0000313" key="1">
    <source>
        <dbReference type="EMBL" id="ART20819.1"/>
    </source>
</evidence>
<gene>
    <name evidence="1" type="ORF">CBE89_04425</name>
</gene>